<gene>
    <name evidence="8" type="ORF">RchiOBHm_Chr7g0221421</name>
</gene>
<keyword evidence="9" id="KW-1185">Reference proteome</keyword>
<evidence type="ECO:0000256" key="6">
    <source>
        <dbReference type="RuleBase" id="RU361158"/>
    </source>
</evidence>
<keyword evidence="3" id="KW-0284">Flavonoid biosynthesis</keyword>
<dbReference type="GO" id="GO:0045430">
    <property type="term" value="F:chalcone isomerase activity"/>
    <property type="evidence" value="ECO:0007669"/>
    <property type="project" value="UniProtKB-EC"/>
</dbReference>
<dbReference type="InterPro" id="IPR036298">
    <property type="entry name" value="Chalcone_isomerase_sf"/>
</dbReference>
<evidence type="ECO:0000256" key="3">
    <source>
        <dbReference type="ARBA" id="ARBA00023241"/>
    </source>
</evidence>
<evidence type="ECO:0000313" key="9">
    <source>
        <dbReference type="Proteomes" id="UP000238479"/>
    </source>
</evidence>
<dbReference type="Gramene" id="PRQ19813">
    <property type="protein sequence ID" value="PRQ19813"/>
    <property type="gene ID" value="RchiOBHm_Chr7g0221421"/>
</dbReference>
<name>A0A2P6PD03_ROSCH</name>
<evidence type="ECO:0000256" key="1">
    <source>
        <dbReference type="ARBA" id="ARBA00004966"/>
    </source>
</evidence>
<comment type="function">
    <text evidence="4">Catalyzes the intramolecular cyclization of bicyclic chalcones into tricyclic (S)-flavanones. Responsible for the isomerization of 4,2',4',6'-tetrahydroxychalcone (also termed chalcone) into naringenin.</text>
</comment>
<reference evidence="8 9" key="1">
    <citation type="journal article" date="2018" name="Nat. Genet.">
        <title>The Rosa genome provides new insights in the design of modern roses.</title>
        <authorList>
            <person name="Bendahmane M."/>
        </authorList>
    </citation>
    <scope>NUCLEOTIDE SEQUENCE [LARGE SCALE GENOMIC DNA]</scope>
    <source>
        <strain evidence="9">cv. Old Blush</strain>
    </source>
</reference>
<comment type="pathway">
    <text evidence="1">Secondary metabolite biosynthesis; flavonoid biosynthesis.</text>
</comment>
<dbReference type="Proteomes" id="UP000238479">
    <property type="component" value="Chromosome 7"/>
</dbReference>
<dbReference type="GO" id="GO:0009813">
    <property type="term" value="P:flavonoid biosynthetic process"/>
    <property type="evidence" value="ECO:0007669"/>
    <property type="project" value="UniProtKB-UniPathway"/>
</dbReference>
<comment type="caution">
    <text evidence="8">The sequence shown here is derived from an EMBL/GenBank/DDBJ whole genome shotgun (WGS) entry which is preliminary data.</text>
</comment>
<dbReference type="PANTHER" id="PTHR28039">
    <property type="entry name" value="CHALCONE--FLAVONONE ISOMERASE 1-RELATED"/>
    <property type="match status" value="1"/>
</dbReference>
<comment type="similarity">
    <text evidence="6">Belongs to the chalcone isomerase family.</text>
</comment>
<dbReference type="EMBL" id="PDCK01000045">
    <property type="protein sequence ID" value="PRQ19813.1"/>
    <property type="molecule type" value="Genomic_DNA"/>
</dbReference>
<dbReference type="STRING" id="74649.A0A2P6PD03"/>
<dbReference type="PANTHER" id="PTHR28039:SF8">
    <property type="entry name" value="CHALCONE--FLAVANONE ISOMERASE 1-RELATED"/>
    <property type="match status" value="1"/>
</dbReference>
<dbReference type="InterPro" id="IPR016087">
    <property type="entry name" value="Chalcone_isomerase"/>
</dbReference>
<evidence type="ECO:0000256" key="2">
    <source>
        <dbReference type="ARBA" id="ARBA00023235"/>
    </source>
</evidence>
<dbReference type="SUPFAM" id="SSF54626">
    <property type="entry name" value="Chalcone isomerase"/>
    <property type="match status" value="1"/>
</dbReference>
<dbReference type="Pfam" id="PF02431">
    <property type="entry name" value="Chalcone"/>
    <property type="match status" value="1"/>
</dbReference>
<keyword evidence="2 8" id="KW-0413">Isomerase</keyword>
<dbReference type="InterPro" id="IPR016088">
    <property type="entry name" value="Chalcone_isomerase_3-sand"/>
</dbReference>
<feature type="domain" description="Chalcone isomerase" evidence="7">
    <location>
        <begin position="10"/>
        <end position="106"/>
    </location>
</feature>
<dbReference type="AlphaFoldDB" id="A0A2P6PD03"/>
<dbReference type="Gene3D" id="3.50.70.10">
    <property type="match status" value="2"/>
</dbReference>
<accession>A0A2P6PD03</accession>
<evidence type="ECO:0000313" key="8">
    <source>
        <dbReference type="EMBL" id="PRQ19813.1"/>
    </source>
</evidence>
<comment type="catalytic activity">
    <reaction evidence="5">
        <text>a chalcone = a flavanone.</text>
        <dbReference type="EC" id="5.5.1.6"/>
    </reaction>
</comment>
<proteinExistence type="inferred from homology"/>
<evidence type="ECO:0000256" key="4">
    <source>
        <dbReference type="ARBA" id="ARBA00025429"/>
    </source>
</evidence>
<sequence>MAQSVTGIQVEETTFPPAVKPPGSANTLFLGGAGARGLEIQGNFVRFTAIGVYLEDKAGPALAVKWSGRVRRPRSPLEKFTQVTMILPLTGQQYSEKVSENCVAIW</sequence>
<organism evidence="8 9">
    <name type="scientific">Rosa chinensis</name>
    <name type="common">China rose</name>
    <dbReference type="NCBI Taxonomy" id="74649"/>
    <lineage>
        <taxon>Eukaryota</taxon>
        <taxon>Viridiplantae</taxon>
        <taxon>Streptophyta</taxon>
        <taxon>Embryophyta</taxon>
        <taxon>Tracheophyta</taxon>
        <taxon>Spermatophyta</taxon>
        <taxon>Magnoliopsida</taxon>
        <taxon>eudicotyledons</taxon>
        <taxon>Gunneridae</taxon>
        <taxon>Pentapetalae</taxon>
        <taxon>rosids</taxon>
        <taxon>fabids</taxon>
        <taxon>Rosales</taxon>
        <taxon>Rosaceae</taxon>
        <taxon>Rosoideae</taxon>
        <taxon>Rosoideae incertae sedis</taxon>
        <taxon>Rosa</taxon>
    </lineage>
</organism>
<evidence type="ECO:0000256" key="5">
    <source>
        <dbReference type="ARBA" id="ARBA00034056"/>
    </source>
</evidence>
<dbReference type="UniPathway" id="UPA00154"/>
<evidence type="ECO:0000259" key="7">
    <source>
        <dbReference type="Pfam" id="PF02431"/>
    </source>
</evidence>
<dbReference type="InterPro" id="IPR044164">
    <property type="entry name" value="CFI"/>
</dbReference>
<protein>
    <recommendedName>
        <fullName evidence="6">Chalcone-flavonone isomerase family protein</fullName>
    </recommendedName>
</protein>